<dbReference type="AlphaFoldDB" id="A0A1I3U8X2"/>
<keyword evidence="1" id="KW-0732">Signal</keyword>
<sequence>MTTLSKAVAIAFAALALPAAAQDIRAINSYGVPGLIDLPTAQMQPDAELTTSLTLLSNGSGRTQIAFQLTPRLQAVFRYATVPDFLPIGPNFVRTYDRSFDLRYQLLTETARRPAVTVGIQDIGGTSLYASEYVVATKSFGDRWTVTGGLGWGRLGTRGGFTNPLGIVSDKFETRPPLTIGTGGQFQTSQIFRGDAALFGGVQYRWNDRLTLTAEYSSDAYVEEEARGIFDAKTPLNFGFDYRLRPGTSLSGYVLHGSEVGVTLQFSLNPKRSPVGSGIGPAAPPVTLRPAPQDDPAAWDAAWTQNPSAPVILRAGLGTVMADAGLPLVASKIEGSRAEIHFRNPIYGAQPQAIGRAARAATAVLPASVETLVFVPLNEAGLAGDAVVLRRSDIEALENSPNGADELLAVAGLVDAARLDRAGLVVQPDAYPRFQWALGPYVAVSTFDPDNPLRLDLGAELSASYQPVAGLMFEGALRQRIVGNRDGSTRPSDSVLPRVRSESNLFARTDKPFIPYLTGTYMFRPGPNLYGRVSAGLLEPQFGGVSGELLWKPSGSRLALGVEVSKVRQRDFDMQLGFQDLEATTAFVSAYYNHGNGFHSQVDVGQYLAGDRGLTYELAREFANGWRVSAYATKTNVSAAEFGEGSFDKGIRLRVPFSWFTGQPTQTSGNVLVQPILRDGGARLNLRNRLYPLVRDQSAPDLTDDWGTVWR</sequence>
<dbReference type="InterPro" id="IPR010344">
    <property type="entry name" value="YbjH"/>
</dbReference>
<gene>
    <name evidence="2" type="ORF">SAMN04488095_3673</name>
</gene>
<dbReference type="STRING" id="390807.SAMN04488095_3673"/>
<reference evidence="2 3" key="1">
    <citation type="submission" date="2016-10" db="EMBL/GenBank/DDBJ databases">
        <authorList>
            <person name="de Groot N.N."/>
        </authorList>
    </citation>
    <scope>NUCLEOTIDE SEQUENCE [LARGE SCALE GENOMIC DNA]</scope>
    <source>
        <strain evidence="2 3">DSM 19073</strain>
    </source>
</reference>
<protein>
    <submittedName>
        <fullName evidence="2">Exopolysaccharide biosynthesis protein YbjH</fullName>
    </submittedName>
</protein>
<dbReference type="RefSeq" id="WP_092784490.1">
    <property type="nucleotide sequence ID" value="NZ_FORA01000007.1"/>
</dbReference>
<dbReference type="EMBL" id="FORA01000007">
    <property type="protein sequence ID" value="SFJ79372.1"/>
    <property type="molecule type" value="Genomic_DNA"/>
</dbReference>
<feature type="chain" id="PRO_5011504492" evidence="1">
    <location>
        <begin position="22"/>
        <end position="711"/>
    </location>
</feature>
<evidence type="ECO:0000256" key="1">
    <source>
        <dbReference type="SAM" id="SignalP"/>
    </source>
</evidence>
<evidence type="ECO:0000313" key="3">
    <source>
        <dbReference type="Proteomes" id="UP000199110"/>
    </source>
</evidence>
<feature type="signal peptide" evidence="1">
    <location>
        <begin position="1"/>
        <end position="21"/>
    </location>
</feature>
<organism evidence="2 3">
    <name type="scientific">Jannaschia pohangensis</name>
    <dbReference type="NCBI Taxonomy" id="390807"/>
    <lineage>
        <taxon>Bacteria</taxon>
        <taxon>Pseudomonadati</taxon>
        <taxon>Pseudomonadota</taxon>
        <taxon>Alphaproteobacteria</taxon>
        <taxon>Rhodobacterales</taxon>
        <taxon>Roseobacteraceae</taxon>
        <taxon>Jannaschia</taxon>
    </lineage>
</organism>
<name>A0A1I3U8X2_9RHOB</name>
<keyword evidence="3" id="KW-1185">Reference proteome</keyword>
<dbReference type="Proteomes" id="UP000199110">
    <property type="component" value="Unassembled WGS sequence"/>
</dbReference>
<evidence type="ECO:0000313" key="2">
    <source>
        <dbReference type="EMBL" id="SFJ79372.1"/>
    </source>
</evidence>
<dbReference type="OrthoDB" id="19542at2"/>
<dbReference type="Pfam" id="PF06082">
    <property type="entry name" value="YjbH"/>
    <property type="match status" value="1"/>
</dbReference>
<accession>A0A1I3U8X2</accession>
<proteinExistence type="predicted"/>